<keyword evidence="2 3" id="KW-0862">Zinc</keyword>
<keyword evidence="2 3" id="KW-0645">Protease</keyword>
<dbReference type="Proteomes" id="UP000887574">
    <property type="component" value="Unplaced"/>
</dbReference>
<dbReference type="PROSITE" id="PS51864">
    <property type="entry name" value="ASTACIN"/>
    <property type="match status" value="1"/>
</dbReference>
<dbReference type="GO" id="GO:0004222">
    <property type="term" value="F:metalloendopeptidase activity"/>
    <property type="evidence" value="ECO:0007669"/>
    <property type="project" value="UniProtKB-UniRule"/>
</dbReference>
<dbReference type="InterPro" id="IPR024079">
    <property type="entry name" value="MetalloPept_cat_dom_sf"/>
</dbReference>
<feature type="region of interest" description="Disordered" evidence="4">
    <location>
        <begin position="255"/>
        <end position="284"/>
    </location>
</feature>
<name>A0A915EJJ3_9BILA</name>
<reference evidence="7" key="1">
    <citation type="submission" date="2022-11" db="UniProtKB">
        <authorList>
            <consortium name="WormBaseParasite"/>
        </authorList>
    </citation>
    <scope>IDENTIFICATION</scope>
</reference>
<dbReference type="CDD" id="cd04280">
    <property type="entry name" value="ZnMc_astacin_like"/>
    <property type="match status" value="1"/>
</dbReference>
<evidence type="ECO:0000256" key="1">
    <source>
        <dbReference type="ARBA" id="ARBA00023157"/>
    </source>
</evidence>
<comment type="cofactor">
    <cofactor evidence="2 3">
        <name>Zn(2+)</name>
        <dbReference type="ChEBI" id="CHEBI:29105"/>
    </cofactor>
    <text evidence="2 3">Binds 1 zinc ion per subunit.</text>
</comment>
<evidence type="ECO:0000256" key="2">
    <source>
        <dbReference type="PROSITE-ProRule" id="PRU01211"/>
    </source>
</evidence>
<evidence type="ECO:0000259" key="5">
    <source>
        <dbReference type="PROSITE" id="PS51864"/>
    </source>
</evidence>
<feature type="domain" description="Peptidase M12A" evidence="5">
    <location>
        <begin position="13"/>
        <end position="221"/>
    </location>
</feature>
<feature type="compositionally biased region" description="Basic and acidic residues" evidence="4">
    <location>
        <begin position="361"/>
        <end position="373"/>
    </location>
</feature>
<feature type="compositionally biased region" description="Basic and acidic residues" evidence="4">
    <location>
        <begin position="207"/>
        <end position="216"/>
    </location>
</feature>
<feature type="region of interest" description="Disordered" evidence="4">
    <location>
        <begin position="390"/>
        <end position="442"/>
    </location>
</feature>
<evidence type="ECO:0000313" key="7">
    <source>
        <dbReference type="WBParaSite" id="jg6638"/>
    </source>
</evidence>
<keyword evidence="6" id="KW-1185">Reference proteome</keyword>
<dbReference type="EC" id="3.4.24.-" evidence="3"/>
<dbReference type="Gene3D" id="3.40.390.10">
    <property type="entry name" value="Collagenase (Catalytic Domain)"/>
    <property type="match status" value="1"/>
</dbReference>
<feature type="compositionally biased region" description="Polar residues" evidence="4">
    <location>
        <begin position="409"/>
        <end position="418"/>
    </location>
</feature>
<feature type="region of interest" description="Disordered" evidence="4">
    <location>
        <begin position="191"/>
        <end position="235"/>
    </location>
</feature>
<feature type="binding site" evidence="2">
    <location>
        <position position="104"/>
    </location>
    <ligand>
        <name>Zn(2+)</name>
        <dbReference type="ChEBI" id="CHEBI:29105"/>
        <note>catalytic</note>
    </ligand>
</feature>
<dbReference type="PRINTS" id="PR00480">
    <property type="entry name" value="ASTACIN"/>
</dbReference>
<dbReference type="SUPFAM" id="SSF55486">
    <property type="entry name" value="Metalloproteases ('zincins'), catalytic domain"/>
    <property type="match status" value="1"/>
</dbReference>
<dbReference type="GO" id="GO:0008270">
    <property type="term" value="F:zinc ion binding"/>
    <property type="evidence" value="ECO:0007669"/>
    <property type="project" value="UniProtKB-UniRule"/>
</dbReference>
<dbReference type="InterPro" id="IPR006026">
    <property type="entry name" value="Peptidase_Metallo"/>
</dbReference>
<sequence length="474" mass="53998">MWPDDNLHGRMRNALRPDAQNRWIHYKDKKGNYIIPYIIAGKFTSDEHKIIHGAFDTISNNSCIRFQKKTSSQFDYVEIQNQRGEVMLESNEEATCLLHQTVVHELFHTIGLWHEQMRSDRDEFIKVHYENIPNAYYPQFKKVPPVQAVTYGVQYDYTSVMHYAKDAFAMVPGALTMQTKKKNAQNIIGNVKRQAQGLRGQKLIPNSKDKDKDNKKTNKGSKKNHRDHKKHKGGDEKTITIWRVISLNAQPTNLSQVANNNTSGTSSPVTSSQQSTSSDSDDSTFYDSLEHGLDMSSDTWKIDEEVKKVLHAANISLSGGGEMTLRLCQVVTIIPQEITAMVRQQWSHSNTLQDNSYGADDQYKQPDTSKHITSDVQLPQQNLVVNSNYGEDSHLKTNNTLYGDDDDTQQPQSTNYADSSYDEHSQKQDNTSSVGGVPAANYDNEYWEDNQQHLEGQMQQHGHTGNGWNEDYYE</sequence>
<feature type="compositionally biased region" description="Polar residues" evidence="4">
    <location>
        <begin position="390"/>
        <end position="401"/>
    </location>
</feature>
<dbReference type="PANTHER" id="PTHR10127">
    <property type="entry name" value="DISCOIDIN, CUB, EGF, LAMININ , AND ZINC METALLOPROTEASE DOMAIN CONTAINING"/>
    <property type="match status" value="1"/>
</dbReference>
<keyword evidence="1" id="KW-1015">Disulfide bond</keyword>
<dbReference type="InterPro" id="IPR001506">
    <property type="entry name" value="Peptidase_M12A"/>
</dbReference>
<protein>
    <recommendedName>
        <fullName evidence="3">Metalloendopeptidase</fullName>
        <ecNumber evidence="3">3.4.24.-</ecNumber>
    </recommendedName>
</protein>
<keyword evidence="2 3" id="KW-0479">Metal-binding</keyword>
<accession>A0A915EJJ3</accession>
<dbReference type="AlphaFoldDB" id="A0A915EJJ3"/>
<dbReference type="SMART" id="SM00235">
    <property type="entry name" value="ZnMc"/>
    <property type="match status" value="1"/>
</dbReference>
<feature type="region of interest" description="Disordered" evidence="4">
    <location>
        <begin position="351"/>
        <end position="376"/>
    </location>
</feature>
<feature type="binding site" evidence="2">
    <location>
        <position position="114"/>
    </location>
    <ligand>
        <name>Zn(2+)</name>
        <dbReference type="ChEBI" id="CHEBI:29105"/>
        <note>catalytic</note>
    </ligand>
</feature>
<dbReference type="WBParaSite" id="jg6638">
    <property type="protein sequence ID" value="jg6638"/>
    <property type="gene ID" value="jg6638"/>
</dbReference>
<evidence type="ECO:0000256" key="3">
    <source>
        <dbReference type="RuleBase" id="RU361183"/>
    </source>
</evidence>
<feature type="compositionally biased region" description="Basic residues" evidence="4">
    <location>
        <begin position="217"/>
        <end position="232"/>
    </location>
</feature>
<proteinExistence type="predicted"/>
<feature type="active site" evidence="2">
    <location>
        <position position="105"/>
    </location>
</feature>
<dbReference type="InterPro" id="IPR034035">
    <property type="entry name" value="Astacin-like_dom"/>
</dbReference>
<organism evidence="6 7">
    <name type="scientific">Ditylenchus dipsaci</name>
    <dbReference type="NCBI Taxonomy" id="166011"/>
    <lineage>
        <taxon>Eukaryota</taxon>
        <taxon>Metazoa</taxon>
        <taxon>Ecdysozoa</taxon>
        <taxon>Nematoda</taxon>
        <taxon>Chromadorea</taxon>
        <taxon>Rhabditida</taxon>
        <taxon>Tylenchina</taxon>
        <taxon>Tylenchomorpha</taxon>
        <taxon>Sphaerularioidea</taxon>
        <taxon>Anguinidae</taxon>
        <taxon>Anguininae</taxon>
        <taxon>Ditylenchus</taxon>
    </lineage>
</organism>
<feature type="binding site" evidence="2">
    <location>
        <position position="108"/>
    </location>
    <ligand>
        <name>Zn(2+)</name>
        <dbReference type="ChEBI" id="CHEBI:29105"/>
        <note>catalytic</note>
    </ligand>
</feature>
<dbReference type="GO" id="GO:0006508">
    <property type="term" value="P:proteolysis"/>
    <property type="evidence" value="ECO:0007669"/>
    <property type="project" value="UniProtKB-KW"/>
</dbReference>
<comment type="caution">
    <text evidence="2">Lacks conserved residue(s) required for the propagation of feature annotation.</text>
</comment>
<evidence type="ECO:0000256" key="4">
    <source>
        <dbReference type="SAM" id="MobiDB-lite"/>
    </source>
</evidence>
<keyword evidence="2 3" id="KW-0482">Metalloprotease</keyword>
<dbReference type="Pfam" id="PF01400">
    <property type="entry name" value="Astacin"/>
    <property type="match status" value="1"/>
</dbReference>
<keyword evidence="2 3" id="KW-0378">Hydrolase</keyword>
<evidence type="ECO:0000313" key="6">
    <source>
        <dbReference type="Proteomes" id="UP000887574"/>
    </source>
</evidence>
<dbReference type="PANTHER" id="PTHR10127:SF880">
    <property type="entry name" value="ZINC METALLOPROTEINASE NAS-5"/>
    <property type="match status" value="1"/>
</dbReference>
<feature type="compositionally biased region" description="Low complexity" evidence="4">
    <location>
        <begin position="262"/>
        <end position="278"/>
    </location>
</feature>